<gene>
    <name evidence="2" type="ORF">ACFQ4O_04045</name>
</gene>
<feature type="region of interest" description="Disordered" evidence="1">
    <location>
        <begin position="119"/>
        <end position="161"/>
    </location>
</feature>
<evidence type="ECO:0008006" key="4">
    <source>
        <dbReference type="Google" id="ProtNLM"/>
    </source>
</evidence>
<evidence type="ECO:0000256" key="1">
    <source>
        <dbReference type="SAM" id="MobiDB-lite"/>
    </source>
</evidence>
<reference evidence="3" key="1">
    <citation type="journal article" date="2019" name="Int. J. Syst. Evol. Microbiol.">
        <title>The Global Catalogue of Microorganisms (GCM) 10K type strain sequencing project: providing services to taxonomists for standard genome sequencing and annotation.</title>
        <authorList>
            <consortium name="The Broad Institute Genomics Platform"/>
            <consortium name="The Broad Institute Genome Sequencing Center for Infectious Disease"/>
            <person name="Wu L."/>
            <person name="Ma J."/>
        </authorList>
    </citation>
    <scope>NUCLEOTIDE SEQUENCE [LARGE SCALE GENOMIC DNA]</scope>
    <source>
        <strain evidence="3">CCUG 61696</strain>
    </source>
</reference>
<proteinExistence type="predicted"/>
<evidence type="ECO:0000313" key="3">
    <source>
        <dbReference type="Proteomes" id="UP001597171"/>
    </source>
</evidence>
<sequence length="259" mass="27478">MTTSVAMSRDPAPPSGASAFMQREAQAAKWPKRPILLILALAAGVFAAWAAFGGARGPAAATEDAPRTPSPANAVAAVSADADLSAIERRQLAAIAAAEAEERRLQELSAKREALEKEVADLTAPLSPSDVRDDPDATNETAAAEPSTVSEQAEAPAPSAGGETVRVFIYVRTNDPEARRRAQSLTQALRRQGVEVAAIRGVPHAVLRDMVRFFYDGDENAAARLESALKDMDGAAPLTQDFRRKAVAPRRGTLEIWLS</sequence>
<protein>
    <recommendedName>
        <fullName evidence="4">SPOR domain-containing protein</fullName>
    </recommendedName>
</protein>
<accession>A0ABW3Z4H5</accession>
<evidence type="ECO:0000313" key="2">
    <source>
        <dbReference type="EMBL" id="MFD1331161.1"/>
    </source>
</evidence>
<organism evidence="2 3">
    <name type="scientific">Methylopila musalis</name>
    <dbReference type="NCBI Taxonomy" id="1134781"/>
    <lineage>
        <taxon>Bacteria</taxon>
        <taxon>Pseudomonadati</taxon>
        <taxon>Pseudomonadota</taxon>
        <taxon>Alphaproteobacteria</taxon>
        <taxon>Hyphomicrobiales</taxon>
        <taxon>Methylopilaceae</taxon>
        <taxon>Methylopila</taxon>
    </lineage>
</organism>
<comment type="caution">
    <text evidence="2">The sequence shown here is derived from an EMBL/GenBank/DDBJ whole genome shotgun (WGS) entry which is preliminary data.</text>
</comment>
<dbReference type="RefSeq" id="WP_378774365.1">
    <property type="nucleotide sequence ID" value="NZ_JBHTMX010000016.1"/>
</dbReference>
<name>A0ABW3Z4H5_9HYPH</name>
<keyword evidence="3" id="KW-1185">Reference proteome</keyword>
<dbReference type="EMBL" id="JBHTMX010000016">
    <property type="protein sequence ID" value="MFD1331161.1"/>
    <property type="molecule type" value="Genomic_DNA"/>
</dbReference>
<dbReference type="Proteomes" id="UP001597171">
    <property type="component" value="Unassembled WGS sequence"/>
</dbReference>